<organism evidence="2 3">
    <name type="scientific">Kribbella ginsengisoli</name>
    <dbReference type="NCBI Taxonomy" id="363865"/>
    <lineage>
        <taxon>Bacteria</taxon>
        <taxon>Bacillati</taxon>
        <taxon>Actinomycetota</taxon>
        <taxon>Actinomycetes</taxon>
        <taxon>Propionibacteriales</taxon>
        <taxon>Kribbellaceae</taxon>
        <taxon>Kribbella</taxon>
    </lineage>
</organism>
<sequence length="286" mass="32065">MPDETVRITRRHREWQAWAGSTADLERIAQLMQKLMDQRRDALIAVYERDHPLPTPVGKPDATEEDGRAFYEYLSYQQEVARIERAINEIRVATGLKVALTDRHADEVIGEADVLAEFDRRTYQVVKFDGKFPHSAFSERLEVKMERQTPLAGLSLQVTSVEPGWAKQALAELSEEIDHGSPWWGFFRTQRGSALFGMLLFILVTIVGGLLLTLVDWKASVESWLAPGVAAAFVLGISVSESHRPWLFPSIEIVNEGEKPKGSRVIPFLATLVLTSVIGIAINTVK</sequence>
<evidence type="ECO:0000313" key="2">
    <source>
        <dbReference type="EMBL" id="GAA3577030.1"/>
    </source>
</evidence>
<name>A0ABP6Y3S9_9ACTN</name>
<feature type="transmembrane region" description="Helical" evidence="1">
    <location>
        <begin position="194"/>
        <end position="215"/>
    </location>
</feature>
<dbReference type="Proteomes" id="UP001501222">
    <property type="component" value="Unassembled WGS sequence"/>
</dbReference>
<keyword evidence="1" id="KW-0812">Transmembrane</keyword>
<protein>
    <submittedName>
        <fullName evidence="2">Uncharacterized protein</fullName>
    </submittedName>
</protein>
<accession>A0ABP6Y3S9</accession>
<proteinExistence type="predicted"/>
<evidence type="ECO:0000256" key="1">
    <source>
        <dbReference type="SAM" id="Phobius"/>
    </source>
</evidence>
<keyword evidence="1" id="KW-0472">Membrane</keyword>
<dbReference type="RefSeq" id="WP_344845059.1">
    <property type="nucleotide sequence ID" value="NZ_BAABAA010000007.1"/>
</dbReference>
<comment type="caution">
    <text evidence="2">The sequence shown here is derived from an EMBL/GenBank/DDBJ whole genome shotgun (WGS) entry which is preliminary data.</text>
</comment>
<reference evidence="3" key="1">
    <citation type="journal article" date="2019" name="Int. J. Syst. Evol. Microbiol.">
        <title>The Global Catalogue of Microorganisms (GCM) 10K type strain sequencing project: providing services to taxonomists for standard genome sequencing and annotation.</title>
        <authorList>
            <consortium name="The Broad Institute Genomics Platform"/>
            <consortium name="The Broad Institute Genome Sequencing Center for Infectious Disease"/>
            <person name="Wu L."/>
            <person name="Ma J."/>
        </authorList>
    </citation>
    <scope>NUCLEOTIDE SEQUENCE [LARGE SCALE GENOMIC DNA]</scope>
    <source>
        <strain evidence="3">JCM 16928</strain>
    </source>
</reference>
<evidence type="ECO:0000313" key="3">
    <source>
        <dbReference type="Proteomes" id="UP001501222"/>
    </source>
</evidence>
<keyword evidence="1" id="KW-1133">Transmembrane helix</keyword>
<dbReference type="EMBL" id="BAABAA010000007">
    <property type="protein sequence ID" value="GAA3577030.1"/>
    <property type="molecule type" value="Genomic_DNA"/>
</dbReference>
<keyword evidence="3" id="KW-1185">Reference proteome</keyword>
<gene>
    <name evidence="2" type="ORF">GCM10022235_53620</name>
</gene>
<feature type="transmembrane region" description="Helical" evidence="1">
    <location>
        <begin position="265"/>
        <end position="285"/>
    </location>
</feature>